<dbReference type="InterPro" id="IPR045078">
    <property type="entry name" value="TST/MPST-like"/>
</dbReference>
<accession>A0ABS6SE50</accession>
<dbReference type="NCBIfam" id="NF008557">
    <property type="entry name" value="PRK11493.1"/>
    <property type="match status" value="1"/>
</dbReference>
<keyword evidence="4" id="KW-1185">Reference proteome</keyword>
<dbReference type="SMART" id="SM00450">
    <property type="entry name" value="RHOD"/>
    <property type="match status" value="2"/>
</dbReference>
<dbReference type="PANTHER" id="PTHR11364:SF27">
    <property type="entry name" value="SULFURTRANSFERASE"/>
    <property type="match status" value="1"/>
</dbReference>
<dbReference type="PANTHER" id="PTHR11364">
    <property type="entry name" value="THIOSULFATE SULFERTANSFERASE"/>
    <property type="match status" value="1"/>
</dbReference>
<evidence type="ECO:0000259" key="2">
    <source>
        <dbReference type="PROSITE" id="PS50206"/>
    </source>
</evidence>
<dbReference type="RefSeq" id="WP_218445298.1">
    <property type="nucleotide sequence ID" value="NZ_JAGSPA010000002.1"/>
</dbReference>
<protein>
    <submittedName>
        <fullName evidence="3">3-mercaptopyruvate sulfurtransferase</fullName>
        <ecNumber evidence="3">2.8.1.2</ecNumber>
    </submittedName>
</protein>
<comment type="caution">
    <text evidence="3">The sequence shown here is derived from an EMBL/GenBank/DDBJ whole genome shotgun (WGS) entry which is preliminary data.</text>
</comment>
<feature type="domain" description="Rhodanese" evidence="2">
    <location>
        <begin position="15"/>
        <end position="129"/>
    </location>
</feature>
<reference evidence="3 4" key="1">
    <citation type="submission" date="2021-04" db="EMBL/GenBank/DDBJ databases">
        <authorList>
            <person name="Pira H."/>
            <person name="Risdian C."/>
            <person name="Wink J."/>
        </authorList>
    </citation>
    <scope>NUCLEOTIDE SEQUENCE [LARGE SCALE GENOMIC DNA]</scope>
    <source>
        <strain evidence="3 4">WHA3</strain>
    </source>
</reference>
<dbReference type="Pfam" id="PF00581">
    <property type="entry name" value="Rhodanese"/>
    <property type="match status" value="2"/>
</dbReference>
<evidence type="ECO:0000313" key="4">
    <source>
        <dbReference type="Proteomes" id="UP000722336"/>
    </source>
</evidence>
<dbReference type="Proteomes" id="UP000722336">
    <property type="component" value="Unassembled WGS sequence"/>
</dbReference>
<sequence>MDSLVTTEWLAEELDKPDLRVVDATYFLDRDARAKFENAHIPGAVFMDLVELADKDSDLPGMAPSSEKFASRMQSIGLGDGSRIVVYDDSDLKTAARAWWMLKTYGAHEVAILDGGLAKWKSEGRPLESGKATVRHRHFTVWKDESEIRSFEQMKDNQQSKAEQVVDARPAPRFTGEEDDPREGVDAGHIRGAKNVPHNELFNDDGTYKSVEELRQIFLNAGIEPSSPVVTMCGSGVTAAALSFALHLIGAEKTALYDGSWAEWGGRSDTSKVTGPA</sequence>
<feature type="domain" description="Rhodanese" evidence="2">
    <location>
        <begin position="159"/>
        <end position="273"/>
    </location>
</feature>
<dbReference type="CDD" id="cd01449">
    <property type="entry name" value="TST_Repeat_2"/>
    <property type="match status" value="1"/>
</dbReference>
<evidence type="ECO:0000256" key="1">
    <source>
        <dbReference type="ARBA" id="ARBA00022679"/>
    </source>
</evidence>
<dbReference type="CDD" id="cd01448">
    <property type="entry name" value="TST_Repeat_1"/>
    <property type="match status" value="1"/>
</dbReference>
<keyword evidence="1 3" id="KW-0808">Transferase</keyword>
<dbReference type="EC" id="2.8.1.2" evidence="3"/>
<gene>
    <name evidence="3" type="primary">sseA</name>
    <name evidence="3" type="ORF">KCG44_07490</name>
</gene>
<organism evidence="3 4">
    <name type="scientific">Pacificimonas pallii</name>
    <dbReference type="NCBI Taxonomy" id="2827236"/>
    <lineage>
        <taxon>Bacteria</taxon>
        <taxon>Pseudomonadati</taxon>
        <taxon>Pseudomonadota</taxon>
        <taxon>Alphaproteobacteria</taxon>
        <taxon>Sphingomonadales</taxon>
        <taxon>Sphingosinicellaceae</taxon>
        <taxon>Pacificimonas</taxon>
    </lineage>
</organism>
<dbReference type="PROSITE" id="PS50206">
    <property type="entry name" value="RHODANESE_3"/>
    <property type="match status" value="2"/>
</dbReference>
<dbReference type="InterPro" id="IPR001763">
    <property type="entry name" value="Rhodanese-like_dom"/>
</dbReference>
<evidence type="ECO:0000313" key="3">
    <source>
        <dbReference type="EMBL" id="MBV7256626.1"/>
    </source>
</evidence>
<proteinExistence type="predicted"/>
<name>A0ABS6SE50_9SPHN</name>
<dbReference type="GO" id="GO:0016784">
    <property type="term" value="F:3-mercaptopyruvate sulfurtransferase activity"/>
    <property type="evidence" value="ECO:0007669"/>
    <property type="project" value="UniProtKB-EC"/>
</dbReference>
<dbReference type="EMBL" id="JAGSPA010000002">
    <property type="protein sequence ID" value="MBV7256626.1"/>
    <property type="molecule type" value="Genomic_DNA"/>
</dbReference>